<evidence type="ECO:0000313" key="1">
    <source>
        <dbReference type="EMBL" id="SDM79412.1"/>
    </source>
</evidence>
<keyword evidence="2" id="KW-1185">Reference proteome</keyword>
<evidence type="ECO:0000313" key="2">
    <source>
        <dbReference type="Proteomes" id="UP000199004"/>
    </source>
</evidence>
<reference evidence="1 2" key="1">
    <citation type="submission" date="2016-10" db="EMBL/GenBank/DDBJ databases">
        <authorList>
            <person name="de Groot N.N."/>
        </authorList>
    </citation>
    <scope>NUCLEOTIDE SEQUENCE [LARGE SCALE GENOMIC DNA]</scope>
    <source>
        <strain evidence="1 2">CGMCC 1.11147</strain>
    </source>
</reference>
<dbReference type="AlphaFoldDB" id="A0A1G9W4C6"/>
<dbReference type="Proteomes" id="UP000199004">
    <property type="component" value="Unassembled WGS sequence"/>
</dbReference>
<gene>
    <name evidence="1" type="ORF">SAMN05192576_0945</name>
</gene>
<dbReference type="STRING" id="1005944.SAMN05192576_0945"/>
<proteinExistence type="predicted"/>
<name>A0A1G9W4C6_9ACTN</name>
<protein>
    <submittedName>
        <fullName evidence="1">Uncharacterized protein</fullName>
    </submittedName>
</protein>
<dbReference type="EMBL" id="FNIC01000001">
    <property type="protein sequence ID" value="SDM79412.1"/>
    <property type="molecule type" value="Genomic_DNA"/>
</dbReference>
<organism evidence="1 2">
    <name type="scientific">Nocardioides szechwanensis</name>
    <dbReference type="NCBI Taxonomy" id="1005944"/>
    <lineage>
        <taxon>Bacteria</taxon>
        <taxon>Bacillati</taxon>
        <taxon>Actinomycetota</taxon>
        <taxon>Actinomycetes</taxon>
        <taxon>Propionibacteriales</taxon>
        <taxon>Nocardioidaceae</taxon>
        <taxon>Nocardioides</taxon>
    </lineage>
</organism>
<accession>A0A1G9W4C6</accession>
<sequence length="73" mass="8097">MTQVHYTCQPCRLHLPVAYAHAMTPTRDAQSDPIERNAPTVDEVMALMPAAQAEPVIEISREQAATVRKLLRG</sequence>